<organism evidence="2 3">
    <name type="scientific">Sporothrix schenckii (strain ATCC 58251 / de Perez 2211183)</name>
    <name type="common">Rose-picker's disease fungus</name>
    <dbReference type="NCBI Taxonomy" id="1391915"/>
    <lineage>
        <taxon>Eukaryota</taxon>
        <taxon>Fungi</taxon>
        <taxon>Dikarya</taxon>
        <taxon>Ascomycota</taxon>
        <taxon>Pezizomycotina</taxon>
        <taxon>Sordariomycetes</taxon>
        <taxon>Sordariomycetidae</taxon>
        <taxon>Ophiostomatales</taxon>
        <taxon>Ophiostomataceae</taxon>
        <taxon>Sporothrix</taxon>
    </lineage>
</organism>
<evidence type="ECO:0000313" key="3">
    <source>
        <dbReference type="Proteomes" id="UP000018087"/>
    </source>
</evidence>
<dbReference type="AlphaFoldDB" id="U7Q3T3"/>
<keyword evidence="3" id="KW-1185">Reference proteome</keyword>
<name>U7Q3T3_SPOS1</name>
<dbReference type="HOGENOM" id="CLU_358303_0_0_1"/>
<evidence type="ECO:0000256" key="1">
    <source>
        <dbReference type="SAM" id="MobiDB-lite"/>
    </source>
</evidence>
<reference evidence="3" key="1">
    <citation type="journal article" date="2014" name="Genome Announc.">
        <title>Genome sequence of the pathogenic fungus Sporothrix schenckii (ATCC 58251).</title>
        <authorList>
            <person name="Cuomo C.A."/>
            <person name="Rodriguez-Del Valle N."/>
            <person name="Perez-Sanchez L."/>
            <person name="Abouelleil A."/>
            <person name="Goldberg J."/>
            <person name="Young S."/>
            <person name="Zeng Q."/>
            <person name="Birren B.W."/>
        </authorList>
    </citation>
    <scope>NUCLEOTIDE SEQUENCE [LARGE SCALE GENOMIC DNA]</scope>
    <source>
        <strain evidence="3">ATCC 58251 / de Perez 2211183</strain>
    </source>
</reference>
<dbReference type="STRING" id="1391915.U7Q3T3"/>
<feature type="compositionally biased region" description="Basic residues" evidence="1">
    <location>
        <begin position="49"/>
        <end position="67"/>
    </location>
</feature>
<sequence length="782" mass="81989">MVQSVIVNGSSDRFLVPPADGVNNGPYVRVSDGDDGGYAGHADYAGHDRPRRKRPTRRSGVTRRKRMKEIRVQQNALDEDRCEILTGLDRLQHQRHRIYEAEEDLNTTLAVIQATKERIDSRYWHQVSERIRAQGVEARKAQNSVPARPTSSHAAPLNPTAPIFVVPSRAPMPSNKPWNPLAADFVPRPRTAPLPSTNDPVPPQPIVVRTTSPLTFDVEPRGKPIVRLPPIRLPMVHLPDVRPAPSPGPGPVIWAVPVARNPNASPLRRSPSCASLVTRTASIVPCAPSTLRRSASFDRSATPIDLSAFTKLKREAPPKTVTATVTAPSKAAVKALSVPSFSRKAVSSVTSAASPSPSPSVSRRGSVGSVGSVGSNTGAVVSLRKMATTSAAVAVAVAASASASRAGSPAVSRRASVSSAGGGGDPRGAGFAASLRLAAGTSRSWSVSPFLVPSTSGSAMRRSSSTPGEASSTLSSRRQPLPSRESSRESSRASSRAPSRAPSRTPSCTPPQAPHASPRLHPIRQPRNPPAVSARVPPPTRTVAHWTPWMSNTHSQSSSMASSASSSPLVRAASPSTNATHFRRAVVKSTATQGRVATASTSISPVADTSALSQVAALHRAALAALTLAPEAAQEHDQDEDEALEMEMGHKKGRPVLEASSPPPPSPPTAVAVPSPSLLHTNKMASTNTPGTPSLLRTSMTQSPIQDSLVSLASIPALDLNAPVAGDTPTSLPPPPTTTRRGRTASLAAAANTDKDGVEAPPNTPSIAKFFSKLLHRDGKRP</sequence>
<feature type="compositionally biased region" description="Polar residues" evidence="1">
    <location>
        <begin position="141"/>
        <end position="153"/>
    </location>
</feature>
<feature type="region of interest" description="Disordered" evidence="1">
    <location>
        <begin position="138"/>
        <end position="158"/>
    </location>
</feature>
<feature type="region of interest" description="Disordered" evidence="1">
    <location>
        <begin position="403"/>
        <end position="427"/>
    </location>
</feature>
<feature type="region of interest" description="Disordered" evidence="1">
    <location>
        <begin position="348"/>
        <end position="374"/>
    </location>
</feature>
<feature type="region of interest" description="Disordered" evidence="1">
    <location>
        <begin position="13"/>
        <end position="67"/>
    </location>
</feature>
<feature type="compositionally biased region" description="Low complexity" evidence="1">
    <location>
        <begin position="454"/>
        <end position="484"/>
    </location>
</feature>
<dbReference type="OrthoDB" id="10462834at2759"/>
<evidence type="ECO:0000313" key="2">
    <source>
        <dbReference type="EMBL" id="ERT01680.1"/>
    </source>
</evidence>
<accession>U7Q3T3</accession>
<feature type="region of interest" description="Disordered" evidence="1">
    <location>
        <begin position="721"/>
        <end position="766"/>
    </location>
</feature>
<dbReference type="EMBL" id="KI440843">
    <property type="protein sequence ID" value="ERT01680.1"/>
    <property type="molecule type" value="Genomic_DNA"/>
</dbReference>
<feature type="region of interest" description="Disordered" evidence="1">
    <location>
        <begin position="447"/>
        <end position="578"/>
    </location>
</feature>
<gene>
    <name evidence="2" type="ORF">HMPREF1624_02933</name>
</gene>
<protein>
    <submittedName>
        <fullName evidence="2">Uncharacterized protein</fullName>
    </submittedName>
</protein>
<feature type="compositionally biased region" description="Low complexity" evidence="1">
    <location>
        <begin position="492"/>
        <end position="507"/>
    </location>
</feature>
<feature type="compositionally biased region" description="Low complexity" evidence="1">
    <location>
        <begin position="403"/>
        <end position="419"/>
    </location>
</feature>
<feature type="compositionally biased region" description="Low complexity" evidence="1">
    <location>
        <begin position="551"/>
        <end position="576"/>
    </location>
</feature>
<proteinExistence type="predicted"/>
<dbReference type="Proteomes" id="UP000018087">
    <property type="component" value="Unassembled WGS sequence"/>
</dbReference>